<evidence type="ECO:0000313" key="2">
    <source>
        <dbReference type="Proteomes" id="UP001176806"/>
    </source>
</evidence>
<sequence>MANPDNGSIIEIAGINFKYICHEKFDLSESIIGTPPYDPLIKVENTLEENKYIVTVGSYIPYSLDVVTMPSSSLEIIENYIYIKYNGNTNVNTLIPTTNPNGKVICRDFNIVYESKPDSTKFCFYLITFEYTFVFQNALQVEAVIIRDENLDPETSRGTVSTPSNPSV</sequence>
<evidence type="ECO:0000313" key="1">
    <source>
        <dbReference type="EMBL" id="MDO5974910.1"/>
    </source>
</evidence>
<accession>A0ABT8WP35</accession>
<organism evidence="1 2">
    <name type="scientific">Flavivirga jejuensis</name>
    <dbReference type="NCBI Taxonomy" id="870487"/>
    <lineage>
        <taxon>Bacteria</taxon>
        <taxon>Pseudomonadati</taxon>
        <taxon>Bacteroidota</taxon>
        <taxon>Flavobacteriia</taxon>
        <taxon>Flavobacteriales</taxon>
        <taxon>Flavobacteriaceae</taxon>
        <taxon>Flavivirga</taxon>
    </lineage>
</organism>
<protein>
    <submittedName>
        <fullName evidence="1">Uncharacterized protein</fullName>
    </submittedName>
</protein>
<dbReference type="EMBL" id="JAUOEL010000004">
    <property type="protein sequence ID" value="MDO5974910.1"/>
    <property type="molecule type" value="Genomic_DNA"/>
</dbReference>
<proteinExistence type="predicted"/>
<keyword evidence="2" id="KW-1185">Reference proteome</keyword>
<dbReference type="Proteomes" id="UP001176806">
    <property type="component" value="Unassembled WGS sequence"/>
</dbReference>
<dbReference type="RefSeq" id="WP_303302061.1">
    <property type="nucleotide sequence ID" value="NZ_BAABDA010000018.1"/>
</dbReference>
<comment type="caution">
    <text evidence="1">The sequence shown here is derived from an EMBL/GenBank/DDBJ whole genome shotgun (WGS) entry which is preliminary data.</text>
</comment>
<name>A0ABT8WP35_9FLAO</name>
<gene>
    <name evidence="1" type="ORF">Q4Q40_11995</name>
</gene>
<reference evidence="1" key="1">
    <citation type="submission" date="2023-07" db="EMBL/GenBank/DDBJ databases">
        <title>Two novel species in the genus Flavivirga.</title>
        <authorList>
            <person name="Kwon K."/>
        </authorList>
    </citation>
    <scope>NUCLEOTIDE SEQUENCE</scope>
    <source>
        <strain evidence="1">KACC 14158</strain>
    </source>
</reference>